<dbReference type="Pfam" id="PF04916">
    <property type="entry name" value="Phospholip_B"/>
    <property type="match status" value="1"/>
</dbReference>
<organism evidence="8 9">
    <name type="scientific">Symbiochloris irregularis</name>
    <dbReference type="NCBI Taxonomy" id="706552"/>
    <lineage>
        <taxon>Eukaryota</taxon>
        <taxon>Viridiplantae</taxon>
        <taxon>Chlorophyta</taxon>
        <taxon>core chlorophytes</taxon>
        <taxon>Trebouxiophyceae</taxon>
        <taxon>Trebouxiales</taxon>
        <taxon>Trebouxiaceae</taxon>
        <taxon>Symbiochloris</taxon>
    </lineage>
</organism>
<comment type="caution">
    <text evidence="8">The sequence shown here is derived from an EMBL/GenBank/DDBJ whole genome shotgun (WGS) entry which is preliminary data.</text>
</comment>
<dbReference type="Proteomes" id="UP001465755">
    <property type="component" value="Unassembled WGS sequence"/>
</dbReference>
<dbReference type="GO" id="GO:0005576">
    <property type="term" value="C:extracellular region"/>
    <property type="evidence" value="ECO:0007669"/>
    <property type="project" value="TreeGrafter"/>
</dbReference>
<evidence type="ECO:0000313" key="8">
    <source>
        <dbReference type="EMBL" id="KAK9798176.1"/>
    </source>
</evidence>
<evidence type="ECO:0000256" key="6">
    <source>
        <dbReference type="ARBA" id="ARBA00023180"/>
    </source>
</evidence>
<evidence type="ECO:0000256" key="1">
    <source>
        <dbReference type="ARBA" id="ARBA00007835"/>
    </source>
</evidence>
<keyword evidence="9" id="KW-1185">Reference proteome</keyword>
<name>A0AAW1NXB6_9CHLO</name>
<evidence type="ECO:0000256" key="3">
    <source>
        <dbReference type="ARBA" id="ARBA00022801"/>
    </source>
</evidence>
<evidence type="ECO:0000256" key="7">
    <source>
        <dbReference type="RuleBase" id="RU364138"/>
    </source>
</evidence>
<comment type="function">
    <text evidence="7">Putative phospholipase.</text>
</comment>
<dbReference type="EC" id="3.1.1.-" evidence="7"/>
<sequence length="569" mass="62321">MALNRVLYLCLAALWFAAAQRQPSTAGHVVCGEACHFVSGPGKGAAFGSYTDGSNSVSGWGQLHIATTEGQPDLTALRAAGYLEGWLTAERIYDHHVNMKAFYNLSTNKPADWLVEQDAWARQQVAEHASDAQWTLVGLLHAQQDGLLEGYNARVTSLQQSLGGAAALPHLTKTDLLLVSAVGDLGDLQPALEPRGVKLQDMQDPGAVMAKLTETSKCSALVKVTGNLDNLLLSHSSWFTYSGMVRIYKHYDFKLQNPAHKLQRASFSGYPGELSSDDDFYLMDTGLALLQTTNDVLDTSLYDLLTPASLLSWQRVRLANAMATSGREWADLVAWHNSGTYCNQYMVVDLKLFQPGRELQPNTLWVVEQVPSLSVAEDQTQALVMGYWPSFNVPFYPAIANASGFNRFAAELQSRGPEWKEAAAALSHQLAPRATLFRRDVGTVTDLASLKRLMRSNDYQHDPYSLGRSTSAICGRADLDADRPRPYGCYDTKVADWASALQLEAEGVVGPTTAGGLSPFSWSGEFASAAHLGQPEVFNFTFEVLKRDSFAEWTHTGREALNIESLQSQ</sequence>
<dbReference type="PANTHER" id="PTHR12370">
    <property type="entry name" value="PHOSPHOLIPASE B-RELATED"/>
    <property type="match status" value="1"/>
</dbReference>
<dbReference type="GO" id="GO:0009395">
    <property type="term" value="P:phospholipid catabolic process"/>
    <property type="evidence" value="ECO:0007669"/>
    <property type="project" value="TreeGrafter"/>
</dbReference>
<proteinExistence type="inferred from homology"/>
<protein>
    <recommendedName>
        <fullName evidence="7">Phospholipase B-like</fullName>
        <ecNumber evidence="7">3.1.1.-</ecNumber>
    </recommendedName>
</protein>
<gene>
    <name evidence="8" type="ORF">WJX73_007462</name>
</gene>
<evidence type="ECO:0000256" key="5">
    <source>
        <dbReference type="ARBA" id="ARBA00023098"/>
    </source>
</evidence>
<keyword evidence="4 7" id="KW-0442">Lipid degradation</keyword>
<keyword evidence="6" id="KW-0325">Glycoprotein</keyword>
<dbReference type="PANTHER" id="PTHR12370:SF3">
    <property type="entry name" value="PHOSPHOLIPASE B-LIKE 2-RELATED"/>
    <property type="match status" value="1"/>
</dbReference>
<dbReference type="Gene3D" id="3.60.60.30">
    <property type="match status" value="1"/>
</dbReference>
<keyword evidence="3 7" id="KW-0378">Hydrolase</keyword>
<dbReference type="AlphaFoldDB" id="A0AAW1NXB6"/>
<keyword evidence="5 7" id="KW-0443">Lipid metabolism</keyword>
<comment type="similarity">
    <text evidence="1 7">Belongs to the phospholipase B-like family.</text>
</comment>
<keyword evidence="2 7" id="KW-0732">Signal</keyword>
<reference evidence="8 9" key="1">
    <citation type="journal article" date="2024" name="Nat. Commun.">
        <title>Phylogenomics reveals the evolutionary origins of lichenization in chlorophyte algae.</title>
        <authorList>
            <person name="Puginier C."/>
            <person name="Libourel C."/>
            <person name="Otte J."/>
            <person name="Skaloud P."/>
            <person name="Haon M."/>
            <person name="Grisel S."/>
            <person name="Petersen M."/>
            <person name="Berrin J.G."/>
            <person name="Delaux P.M."/>
            <person name="Dal Grande F."/>
            <person name="Keller J."/>
        </authorList>
    </citation>
    <scope>NUCLEOTIDE SEQUENCE [LARGE SCALE GENOMIC DNA]</scope>
    <source>
        <strain evidence="8 9">SAG 2036</strain>
    </source>
</reference>
<evidence type="ECO:0000256" key="2">
    <source>
        <dbReference type="ARBA" id="ARBA00022729"/>
    </source>
</evidence>
<evidence type="ECO:0000313" key="9">
    <source>
        <dbReference type="Proteomes" id="UP001465755"/>
    </source>
</evidence>
<evidence type="ECO:0000256" key="4">
    <source>
        <dbReference type="ARBA" id="ARBA00022963"/>
    </source>
</evidence>
<feature type="chain" id="PRO_5043097502" description="Phospholipase B-like" evidence="7">
    <location>
        <begin position="20"/>
        <end position="569"/>
    </location>
</feature>
<dbReference type="EMBL" id="JALJOQ010000101">
    <property type="protein sequence ID" value="KAK9798176.1"/>
    <property type="molecule type" value="Genomic_DNA"/>
</dbReference>
<accession>A0AAW1NXB6</accession>
<dbReference type="GO" id="GO:0004620">
    <property type="term" value="F:phospholipase activity"/>
    <property type="evidence" value="ECO:0007669"/>
    <property type="project" value="InterPro"/>
</dbReference>
<dbReference type="InterPro" id="IPR007000">
    <property type="entry name" value="PLipase_B-like"/>
</dbReference>
<feature type="signal peptide" evidence="7">
    <location>
        <begin position="1"/>
        <end position="19"/>
    </location>
</feature>